<proteinExistence type="predicted"/>
<dbReference type="EMBL" id="BAAAZO010000003">
    <property type="protein sequence ID" value="GAA3608444.1"/>
    <property type="molecule type" value="Genomic_DNA"/>
</dbReference>
<dbReference type="RefSeq" id="WP_231483679.1">
    <property type="nucleotide sequence ID" value="NZ_BAAAZO010000003.1"/>
</dbReference>
<accession>A0ABP6ZJX2</accession>
<evidence type="ECO:0000256" key="2">
    <source>
        <dbReference type="SAM" id="MobiDB-lite"/>
    </source>
</evidence>
<dbReference type="InterPro" id="IPR008984">
    <property type="entry name" value="SMAD_FHA_dom_sf"/>
</dbReference>
<feature type="compositionally biased region" description="Acidic residues" evidence="2">
    <location>
        <begin position="308"/>
        <end position="317"/>
    </location>
</feature>
<dbReference type="CDD" id="cd00060">
    <property type="entry name" value="FHA"/>
    <property type="match status" value="1"/>
</dbReference>
<evidence type="ECO:0000256" key="1">
    <source>
        <dbReference type="ARBA" id="ARBA00022553"/>
    </source>
</evidence>
<gene>
    <name evidence="4" type="ORF">GCM10022223_25560</name>
</gene>
<feature type="compositionally biased region" description="Low complexity" evidence="2">
    <location>
        <begin position="245"/>
        <end position="266"/>
    </location>
</feature>
<feature type="compositionally biased region" description="Acidic residues" evidence="2">
    <location>
        <begin position="278"/>
        <end position="287"/>
    </location>
</feature>
<evidence type="ECO:0000259" key="3">
    <source>
        <dbReference type="PROSITE" id="PS50006"/>
    </source>
</evidence>
<name>A0ABP6ZJX2_9ACTN</name>
<feature type="compositionally biased region" description="Acidic residues" evidence="2">
    <location>
        <begin position="573"/>
        <end position="603"/>
    </location>
</feature>
<dbReference type="InterPro" id="IPR000253">
    <property type="entry name" value="FHA_dom"/>
</dbReference>
<feature type="compositionally biased region" description="Basic and acidic residues" evidence="2">
    <location>
        <begin position="195"/>
        <end position="204"/>
    </location>
</feature>
<feature type="compositionally biased region" description="Low complexity" evidence="2">
    <location>
        <begin position="318"/>
        <end position="330"/>
    </location>
</feature>
<evidence type="ECO:0000313" key="4">
    <source>
        <dbReference type="EMBL" id="GAA3608444.1"/>
    </source>
</evidence>
<feature type="region of interest" description="Disordered" evidence="2">
    <location>
        <begin position="170"/>
        <end position="610"/>
    </location>
</feature>
<organism evidence="4 5">
    <name type="scientific">Kineosporia mesophila</name>
    <dbReference type="NCBI Taxonomy" id="566012"/>
    <lineage>
        <taxon>Bacteria</taxon>
        <taxon>Bacillati</taxon>
        <taxon>Actinomycetota</taxon>
        <taxon>Actinomycetes</taxon>
        <taxon>Kineosporiales</taxon>
        <taxon>Kineosporiaceae</taxon>
        <taxon>Kineosporia</taxon>
    </lineage>
</organism>
<dbReference type="SUPFAM" id="SSF49879">
    <property type="entry name" value="SMAD/FHA domain"/>
    <property type="match status" value="1"/>
</dbReference>
<sequence>MQSGIAYAAGQLLAVVAPRTVLVVDAPTDWSLAGPLWELALDDAPVDEILDVLVRRGIRTAPSFAIVRVEVDAVRALVRGSVPVCFERAGEPVRLDATGATTWLEGLISGARRVLVGDVETNSELPFTVSTGVVLVSGLALNCTPTTSDSDADAPAAISEAPAAALPAAAALEAPADSPSSEDSSSLSLAGASDRVVDLTEGEPRTPAYSGAPGIDAREGWQPLPTRTGGFQREVNGHVPSVLDSPSAGSSSTGSLQSSSGSTPTPASFFDSRSGSDDPGELLDVDDLAGGSSDENENQGESARSFDFDDLLTDDAPDSSSSADRSSPDSGSHDVSGLNGHGPGVPPKPRPGGAPAGWPPVADEPDPFSQFRSEPEAPASSPWGAPEPTPSAFTPEPAPGAFSSEPAPSAFSSEPAPSAFSPEPTSQPEQPPLGELPLRVRGRSLRPEHQMPPSAPNSPVNGSRMLGNPADRSPLGTGSIFEAPVAPAAPAEENDSEVSRVDLPPAFFRGSRNRPEDELEDEAPQAESSWQSSPESDSWTPPSRGFNGSGFNGQPPAFGGPPAMPDTFRPDTEADDQQDFEEEEVAVTDEPTSDEDQQDSAEDVEGREPPRLLGVWCDAGHVTSPDRSECRVCGLTVPPQAPILVARPPLGVLVFDNGDRIEVDRPVVLGRDPKPRTDSADPEAPYLHAVASSTGQVSRTHAEIRPSGWDVLLTDLGAMNGTALTLPGESPQAIDPGVPTVISPGCRVDLGGETGFVFEVEG</sequence>
<dbReference type="PROSITE" id="PS50006">
    <property type="entry name" value="FHA_DOMAIN"/>
    <property type="match status" value="1"/>
</dbReference>
<keyword evidence="1" id="KW-0597">Phosphoprotein</keyword>
<protein>
    <recommendedName>
        <fullName evidence="3">FHA domain-containing protein</fullName>
    </recommendedName>
</protein>
<dbReference type="Gene3D" id="2.60.200.20">
    <property type="match status" value="1"/>
</dbReference>
<feature type="compositionally biased region" description="Low complexity" evidence="2">
    <location>
        <begin position="482"/>
        <end position="491"/>
    </location>
</feature>
<reference evidence="5" key="1">
    <citation type="journal article" date="2019" name="Int. J. Syst. Evol. Microbiol.">
        <title>The Global Catalogue of Microorganisms (GCM) 10K type strain sequencing project: providing services to taxonomists for standard genome sequencing and annotation.</title>
        <authorList>
            <consortium name="The Broad Institute Genomics Platform"/>
            <consortium name="The Broad Institute Genome Sequencing Center for Infectious Disease"/>
            <person name="Wu L."/>
            <person name="Ma J."/>
        </authorList>
    </citation>
    <scope>NUCLEOTIDE SEQUENCE [LARGE SCALE GENOMIC DNA]</scope>
    <source>
        <strain evidence="5">JCM 16902</strain>
    </source>
</reference>
<comment type="caution">
    <text evidence="4">The sequence shown here is derived from an EMBL/GenBank/DDBJ whole genome shotgun (WGS) entry which is preliminary data.</text>
</comment>
<evidence type="ECO:0000313" key="5">
    <source>
        <dbReference type="Proteomes" id="UP001501074"/>
    </source>
</evidence>
<keyword evidence="5" id="KW-1185">Reference proteome</keyword>
<feature type="compositionally biased region" description="Low complexity" evidence="2">
    <location>
        <begin position="170"/>
        <end position="193"/>
    </location>
</feature>
<feature type="compositionally biased region" description="Low complexity" evidence="2">
    <location>
        <begin position="525"/>
        <end position="539"/>
    </location>
</feature>
<feature type="domain" description="FHA" evidence="3">
    <location>
        <begin position="667"/>
        <end position="725"/>
    </location>
</feature>
<dbReference type="Pfam" id="PF00498">
    <property type="entry name" value="FHA"/>
    <property type="match status" value="1"/>
</dbReference>
<dbReference type="Proteomes" id="UP001501074">
    <property type="component" value="Unassembled WGS sequence"/>
</dbReference>
<feature type="compositionally biased region" description="Low complexity" evidence="2">
    <location>
        <begin position="399"/>
        <end position="437"/>
    </location>
</feature>